<gene>
    <name evidence="2" type="ORF">LLUT_LOCUS13404</name>
</gene>
<keyword evidence="1" id="KW-0175">Coiled coil</keyword>
<feature type="coiled-coil region" evidence="1">
    <location>
        <begin position="52"/>
        <end position="79"/>
    </location>
</feature>
<dbReference type="AlphaFoldDB" id="A0AAV1WTK4"/>
<sequence>MKWGQHSGTSWQRLMTKFRIPRILELKSPIGSNEEEYIYEKTNRLIVLKITIDYLVTLLKELAEKINNLHQEIEVGANMTGIFEDVSEASASRNHSAIIVRTGSYRDEVWAAFRNIMAEINESSRIFVLPNQVSFFCMQQNSESPESIVGLSDDVGAGFISGQPATSSELNVDKSVDLPSQDEIGNLGVSKVIRVASSAGSGFSSLINKDSSHIVLPLML</sequence>
<proteinExistence type="predicted"/>
<evidence type="ECO:0000313" key="2">
    <source>
        <dbReference type="EMBL" id="CAL0312344.1"/>
    </source>
</evidence>
<evidence type="ECO:0000313" key="3">
    <source>
        <dbReference type="Proteomes" id="UP001497480"/>
    </source>
</evidence>
<name>A0AAV1WTK4_LUPLU</name>
<protein>
    <submittedName>
        <fullName evidence="2">Uncharacterized protein</fullName>
    </submittedName>
</protein>
<organism evidence="2 3">
    <name type="scientific">Lupinus luteus</name>
    <name type="common">European yellow lupine</name>
    <dbReference type="NCBI Taxonomy" id="3873"/>
    <lineage>
        <taxon>Eukaryota</taxon>
        <taxon>Viridiplantae</taxon>
        <taxon>Streptophyta</taxon>
        <taxon>Embryophyta</taxon>
        <taxon>Tracheophyta</taxon>
        <taxon>Spermatophyta</taxon>
        <taxon>Magnoliopsida</taxon>
        <taxon>eudicotyledons</taxon>
        <taxon>Gunneridae</taxon>
        <taxon>Pentapetalae</taxon>
        <taxon>rosids</taxon>
        <taxon>fabids</taxon>
        <taxon>Fabales</taxon>
        <taxon>Fabaceae</taxon>
        <taxon>Papilionoideae</taxon>
        <taxon>50 kb inversion clade</taxon>
        <taxon>genistoids sensu lato</taxon>
        <taxon>core genistoids</taxon>
        <taxon>Genisteae</taxon>
        <taxon>Lupinus</taxon>
    </lineage>
</organism>
<keyword evidence="3" id="KW-1185">Reference proteome</keyword>
<accession>A0AAV1WTK4</accession>
<dbReference type="Proteomes" id="UP001497480">
    <property type="component" value="Unassembled WGS sequence"/>
</dbReference>
<evidence type="ECO:0000256" key="1">
    <source>
        <dbReference type="SAM" id="Coils"/>
    </source>
</evidence>
<reference evidence="2 3" key="1">
    <citation type="submission" date="2024-03" db="EMBL/GenBank/DDBJ databases">
        <authorList>
            <person name="Martinez-Hernandez J."/>
        </authorList>
    </citation>
    <scope>NUCLEOTIDE SEQUENCE [LARGE SCALE GENOMIC DNA]</scope>
</reference>
<comment type="caution">
    <text evidence="2">The sequence shown here is derived from an EMBL/GenBank/DDBJ whole genome shotgun (WGS) entry which is preliminary data.</text>
</comment>
<dbReference type="EMBL" id="CAXHTB010000009">
    <property type="protein sequence ID" value="CAL0312344.1"/>
    <property type="molecule type" value="Genomic_DNA"/>
</dbReference>